<dbReference type="RefSeq" id="WP_153402195.1">
    <property type="nucleotide sequence ID" value="NZ_ML762426.1"/>
</dbReference>
<keyword evidence="4" id="KW-1185">Reference proteome</keyword>
<gene>
    <name evidence="3" type="ORF">F9U64_06535</name>
</gene>
<dbReference type="OrthoDB" id="2541898at2"/>
<protein>
    <submittedName>
        <fullName evidence="3">DUF4179 domain-containing protein</fullName>
    </submittedName>
</protein>
<organism evidence="3 4">
    <name type="scientific">Gracilibacillus oryzae</name>
    <dbReference type="NCBI Taxonomy" id="1672701"/>
    <lineage>
        <taxon>Bacteria</taxon>
        <taxon>Bacillati</taxon>
        <taxon>Bacillota</taxon>
        <taxon>Bacilli</taxon>
        <taxon>Bacillales</taxon>
        <taxon>Bacillaceae</taxon>
        <taxon>Gracilibacillus</taxon>
    </lineage>
</organism>
<feature type="signal peptide" evidence="1">
    <location>
        <begin position="1"/>
        <end position="26"/>
    </location>
</feature>
<dbReference type="Proteomes" id="UP000480246">
    <property type="component" value="Unassembled WGS sequence"/>
</dbReference>
<proteinExistence type="predicted"/>
<accession>A0A7C8GVC1</accession>
<evidence type="ECO:0000313" key="3">
    <source>
        <dbReference type="EMBL" id="KAB8138097.1"/>
    </source>
</evidence>
<feature type="domain" description="DUF4179" evidence="2">
    <location>
        <begin position="4"/>
        <end position="88"/>
    </location>
</feature>
<feature type="chain" id="PRO_5028865295" evidence="1">
    <location>
        <begin position="27"/>
        <end position="418"/>
    </location>
</feature>
<dbReference type="EMBL" id="WEID01000028">
    <property type="protein sequence ID" value="KAB8138097.1"/>
    <property type="molecule type" value="Genomic_DNA"/>
</dbReference>
<dbReference type="Pfam" id="PF13786">
    <property type="entry name" value="DUF4179"/>
    <property type="match status" value="1"/>
</dbReference>
<reference evidence="3 4" key="1">
    <citation type="submission" date="2019-10" db="EMBL/GenBank/DDBJ databases">
        <title>Gracilibacillus sp. nov. isolated from rice seeds.</title>
        <authorList>
            <person name="He S."/>
        </authorList>
    </citation>
    <scope>NUCLEOTIDE SEQUENCE [LARGE SCALE GENOMIC DNA]</scope>
    <source>
        <strain evidence="3 4">TD8</strain>
    </source>
</reference>
<dbReference type="InterPro" id="IPR025436">
    <property type="entry name" value="DUF4179"/>
</dbReference>
<keyword evidence="1" id="KW-0732">Signal</keyword>
<dbReference type="AlphaFoldDB" id="A0A7C8GVC1"/>
<dbReference type="Gene3D" id="2.60.40.1630">
    <property type="entry name" value="bacillus anthracis domain"/>
    <property type="match status" value="1"/>
</dbReference>
<sequence length="418" mass="47961">MIFRKRLTIISFVIILSGLVIFPANAQEELQDRSTIFENSIYRQLMTASKKNLTEKLNQSVTDNGITVTLNEIYYFDNELSYSMTVESKKKFTNEESTENNLIAEPFRYLGRPHIKYNGKTINFASSLWYEKVSDKKVAMILKVHPNTKISNNEVFEMTFNQVMNTKGYWNFKMPVKEADNNVIKIDNAAKKEGDVKLELHHIKWNDAEVSVNFTEERSLTNADMVAFNLITDNGDALELFTGYQSSISQINQEDNTVTTEYFFKFALPEDGVSQLTFSPHIDAEFYQTLTKSSEKLDPKELPITLSQGEIGSLLITDIEYKDDKTIVTYEDHLKYPISQVYPGNNIWLENNSHKNVSSVYIVRNLLGKVKPVGLHNTYIAEFPVTGIESSPLKVASWLYPYPEVFEKLQYTIPLDGF</sequence>
<comment type="caution">
    <text evidence="3">The sequence shown here is derived from an EMBL/GenBank/DDBJ whole genome shotgun (WGS) entry which is preliminary data.</text>
</comment>
<evidence type="ECO:0000313" key="4">
    <source>
        <dbReference type="Proteomes" id="UP000480246"/>
    </source>
</evidence>
<name>A0A7C8GVC1_9BACI</name>
<evidence type="ECO:0000259" key="2">
    <source>
        <dbReference type="Pfam" id="PF13786"/>
    </source>
</evidence>
<evidence type="ECO:0000256" key="1">
    <source>
        <dbReference type="SAM" id="SignalP"/>
    </source>
</evidence>